<proteinExistence type="predicted"/>
<dbReference type="EMBL" id="VEPZ02001467">
    <property type="protein sequence ID" value="KAE8671543.1"/>
    <property type="molecule type" value="Genomic_DNA"/>
</dbReference>
<evidence type="ECO:0000256" key="3">
    <source>
        <dbReference type="ARBA" id="ARBA00023274"/>
    </source>
</evidence>
<dbReference type="PANTHER" id="PTHR11594">
    <property type="entry name" value="40S RIBOSOMAL PROTEIN S27"/>
    <property type="match status" value="1"/>
</dbReference>
<sequence>MRPIKVQSRRWPRMRGTAKDEKEGEARKRAMETGKVNWKSAEYSRRRKRKAGRIGLKSLWRKSETEASIVIRGEENVYVHEQHPSQNGSPKRCDLLNPPTELEKKKHKFKRLVQSPNSFFMDDKSQGCFNITTVFRQSQAQAESNIIVYSGY</sequence>
<evidence type="ECO:0000256" key="1">
    <source>
        <dbReference type="ARBA" id="ARBA00022833"/>
    </source>
</evidence>
<dbReference type="Gene3D" id="2.20.25.100">
    <property type="entry name" value="Zn-binding ribosomal proteins"/>
    <property type="match status" value="1"/>
</dbReference>
<protein>
    <submittedName>
        <fullName evidence="5">40S ribosomal protein S27</fullName>
    </submittedName>
</protein>
<name>A0A6A2X841_HIBSY</name>
<gene>
    <name evidence="5" type="ORF">F3Y22_tig00111942pilonHSYRG00002</name>
</gene>
<dbReference type="GO" id="GO:0003735">
    <property type="term" value="F:structural constituent of ribosome"/>
    <property type="evidence" value="ECO:0007669"/>
    <property type="project" value="InterPro"/>
</dbReference>
<dbReference type="GO" id="GO:0006412">
    <property type="term" value="P:translation"/>
    <property type="evidence" value="ECO:0007669"/>
    <property type="project" value="InterPro"/>
</dbReference>
<keyword evidence="6" id="KW-1185">Reference proteome</keyword>
<dbReference type="AlphaFoldDB" id="A0A6A2X841"/>
<comment type="caution">
    <text evidence="5">The sequence shown here is derived from an EMBL/GenBank/DDBJ whole genome shotgun (WGS) entry which is preliminary data.</text>
</comment>
<evidence type="ECO:0000313" key="6">
    <source>
        <dbReference type="Proteomes" id="UP000436088"/>
    </source>
</evidence>
<accession>A0A6A2X841</accession>
<dbReference type="GO" id="GO:0005840">
    <property type="term" value="C:ribosome"/>
    <property type="evidence" value="ECO:0007669"/>
    <property type="project" value="UniProtKB-KW"/>
</dbReference>
<evidence type="ECO:0000256" key="4">
    <source>
        <dbReference type="SAM" id="MobiDB-lite"/>
    </source>
</evidence>
<dbReference type="GO" id="GO:1990904">
    <property type="term" value="C:ribonucleoprotein complex"/>
    <property type="evidence" value="ECO:0007669"/>
    <property type="project" value="UniProtKB-KW"/>
</dbReference>
<keyword evidence="3" id="KW-0687">Ribonucleoprotein</keyword>
<keyword evidence="2 5" id="KW-0689">Ribosomal protein</keyword>
<dbReference type="Proteomes" id="UP000436088">
    <property type="component" value="Unassembled WGS sequence"/>
</dbReference>
<feature type="compositionally biased region" description="Basic and acidic residues" evidence="4">
    <location>
        <begin position="17"/>
        <end position="32"/>
    </location>
</feature>
<evidence type="ECO:0000313" key="5">
    <source>
        <dbReference type="EMBL" id="KAE8671543.1"/>
    </source>
</evidence>
<reference evidence="5" key="1">
    <citation type="submission" date="2019-09" db="EMBL/GenBank/DDBJ databases">
        <title>Draft genome information of white flower Hibiscus syriacus.</title>
        <authorList>
            <person name="Kim Y.-M."/>
        </authorList>
    </citation>
    <scope>NUCLEOTIDE SEQUENCE [LARGE SCALE GENOMIC DNA]</scope>
    <source>
        <strain evidence="5">YM2019G1</strain>
    </source>
</reference>
<feature type="region of interest" description="Disordered" evidence="4">
    <location>
        <begin position="1"/>
        <end position="32"/>
    </location>
</feature>
<dbReference type="InterPro" id="IPR000592">
    <property type="entry name" value="Ribosomal_eS27"/>
</dbReference>
<evidence type="ECO:0000256" key="2">
    <source>
        <dbReference type="ARBA" id="ARBA00022980"/>
    </source>
</evidence>
<organism evidence="5 6">
    <name type="scientific">Hibiscus syriacus</name>
    <name type="common">Rose of Sharon</name>
    <dbReference type="NCBI Taxonomy" id="106335"/>
    <lineage>
        <taxon>Eukaryota</taxon>
        <taxon>Viridiplantae</taxon>
        <taxon>Streptophyta</taxon>
        <taxon>Embryophyta</taxon>
        <taxon>Tracheophyta</taxon>
        <taxon>Spermatophyta</taxon>
        <taxon>Magnoliopsida</taxon>
        <taxon>eudicotyledons</taxon>
        <taxon>Gunneridae</taxon>
        <taxon>Pentapetalae</taxon>
        <taxon>rosids</taxon>
        <taxon>malvids</taxon>
        <taxon>Malvales</taxon>
        <taxon>Malvaceae</taxon>
        <taxon>Malvoideae</taxon>
        <taxon>Hibiscus</taxon>
    </lineage>
</organism>
<keyword evidence="1" id="KW-0862">Zinc</keyword>
<dbReference type="InterPro" id="IPR023407">
    <property type="entry name" value="Ribosomal_eS27_Zn-bd_dom_sf"/>
</dbReference>